<protein>
    <recommendedName>
        <fullName evidence="2">Stage 0 sporulation protein A homolog</fullName>
    </recommendedName>
</protein>
<evidence type="ECO:0000259" key="11">
    <source>
        <dbReference type="PROSITE" id="PS01124"/>
    </source>
</evidence>
<keyword evidence="5" id="KW-0902">Two-component regulatory system</keyword>
<comment type="caution">
    <text evidence="13">The sequence shown here is derived from an EMBL/GenBank/DDBJ whole genome shotgun (WGS) entry which is preliminary data.</text>
</comment>
<keyword evidence="14" id="KW-1185">Reference proteome</keyword>
<keyword evidence="3" id="KW-0963">Cytoplasm</keyword>
<keyword evidence="7" id="KW-0238">DNA-binding</keyword>
<evidence type="ECO:0000256" key="10">
    <source>
        <dbReference type="PROSITE-ProRule" id="PRU00169"/>
    </source>
</evidence>
<dbReference type="RefSeq" id="WP_006599383.1">
    <property type="nucleotide sequence ID" value="NZ_GL622359.1"/>
</dbReference>
<keyword evidence="8" id="KW-0804">Transcription</keyword>
<organism evidence="13 14">
    <name type="scientific">Pseudoramibacter alactolyticus ATCC 23263</name>
    <dbReference type="NCBI Taxonomy" id="887929"/>
    <lineage>
        <taxon>Bacteria</taxon>
        <taxon>Bacillati</taxon>
        <taxon>Bacillota</taxon>
        <taxon>Clostridia</taxon>
        <taxon>Eubacteriales</taxon>
        <taxon>Eubacteriaceae</taxon>
        <taxon>Pseudoramibacter</taxon>
    </lineage>
</organism>
<dbReference type="GO" id="GO:0003700">
    <property type="term" value="F:DNA-binding transcription factor activity"/>
    <property type="evidence" value="ECO:0007669"/>
    <property type="project" value="InterPro"/>
</dbReference>
<evidence type="ECO:0000256" key="2">
    <source>
        <dbReference type="ARBA" id="ARBA00018672"/>
    </source>
</evidence>
<dbReference type="Gene3D" id="1.10.10.60">
    <property type="entry name" value="Homeodomain-like"/>
    <property type="match status" value="2"/>
</dbReference>
<evidence type="ECO:0000259" key="12">
    <source>
        <dbReference type="PROSITE" id="PS50110"/>
    </source>
</evidence>
<dbReference type="Proteomes" id="UP000004754">
    <property type="component" value="Unassembled WGS sequence"/>
</dbReference>
<dbReference type="Pfam" id="PF00072">
    <property type="entry name" value="Response_reg"/>
    <property type="match status" value="1"/>
</dbReference>
<dbReference type="SMART" id="SM00448">
    <property type="entry name" value="REC"/>
    <property type="match status" value="1"/>
</dbReference>
<dbReference type="Pfam" id="PF12833">
    <property type="entry name" value="HTH_18"/>
    <property type="match status" value="1"/>
</dbReference>
<feature type="domain" description="Response regulatory" evidence="12">
    <location>
        <begin position="3"/>
        <end position="119"/>
    </location>
</feature>
<dbReference type="PANTHER" id="PTHR42713">
    <property type="entry name" value="HISTIDINE KINASE-RELATED"/>
    <property type="match status" value="1"/>
</dbReference>
<evidence type="ECO:0000313" key="14">
    <source>
        <dbReference type="Proteomes" id="UP000004754"/>
    </source>
</evidence>
<comment type="function">
    <text evidence="9">May play the central regulatory role in sporulation. It may be an element of the effector pathway responsible for the activation of sporulation genes in response to nutritional stress. Spo0A may act in concert with spo0H (a sigma factor) to control the expression of some genes that are critical to the sporulation process.</text>
</comment>
<dbReference type="SMART" id="SM00342">
    <property type="entry name" value="HTH_ARAC"/>
    <property type="match status" value="1"/>
</dbReference>
<evidence type="ECO:0000256" key="5">
    <source>
        <dbReference type="ARBA" id="ARBA00023012"/>
    </source>
</evidence>
<dbReference type="HOGENOM" id="CLU_000445_5_1_9"/>
<evidence type="ECO:0000256" key="9">
    <source>
        <dbReference type="ARBA" id="ARBA00024867"/>
    </source>
</evidence>
<dbReference type="InterPro" id="IPR051552">
    <property type="entry name" value="HptR"/>
</dbReference>
<accession>E6MIX6</accession>
<proteinExistence type="predicted"/>
<keyword evidence="4 10" id="KW-0597">Phosphoprotein</keyword>
<feature type="domain" description="HTH araC/xylS-type" evidence="11">
    <location>
        <begin position="228"/>
        <end position="326"/>
    </location>
</feature>
<dbReference type="GO" id="GO:0000160">
    <property type="term" value="P:phosphorelay signal transduction system"/>
    <property type="evidence" value="ECO:0007669"/>
    <property type="project" value="UniProtKB-KW"/>
</dbReference>
<evidence type="ECO:0000256" key="1">
    <source>
        <dbReference type="ARBA" id="ARBA00004496"/>
    </source>
</evidence>
<dbReference type="InterPro" id="IPR011006">
    <property type="entry name" value="CheY-like_superfamily"/>
</dbReference>
<keyword evidence="6" id="KW-0805">Transcription regulation</keyword>
<dbReference type="OrthoDB" id="1769137at2"/>
<dbReference type="EMBL" id="AEQN01000024">
    <property type="protein sequence ID" value="EFV01001.1"/>
    <property type="molecule type" value="Genomic_DNA"/>
</dbReference>
<dbReference type="GO" id="GO:0005737">
    <property type="term" value="C:cytoplasm"/>
    <property type="evidence" value="ECO:0007669"/>
    <property type="project" value="UniProtKB-SubCell"/>
</dbReference>
<dbReference type="AlphaFoldDB" id="E6MIX6"/>
<sequence length="341" mass="39728">MFKVLIADDEYLMREALKRMVEMVDGFEVCATANTGQEAVDQAAALSPDIIFIDVVMPDLGGIEAAKRIKDSGNRAPIYLISAYNEFQFAKEAIYIGVAEYLTKPLGYTDVKRVLETYRGLNTKRDETFESICRCVDAQHYGDMYYRLPDLIADIREESWDSPEEIVEYYYDIESRLFERYACSLETNYVNRPAGKMLPIVRWLEFRLYATLDLIYRHNAVAQYPVMARSFAYIDQHTGDNIGLREVRDDSGLSQGYLSRIFKKTLGISVMSYIHLCRMMQAKWYFCTEDANVTDVAYQLGYNESSYFSKLFKKYEHTTISQYKKMIKQERREKHQDETNS</sequence>
<comment type="subcellular location">
    <subcellularLocation>
        <location evidence="1">Cytoplasm</location>
    </subcellularLocation>
</comment>
<reference evidence="13 14" key="1">
    <citation type="submission" date="2010-12" db="EMBL/GenBank/DDBJ databases">
        <authorList>
            <person name="Muzny D."/>
            <person name="Qin X."/>
            <person name="Deng J."/>
            <person name="Jiang H."/>
            <person name="Liu Y."/>
            <person name="Qu J."/>
            <person name="Song X.-Z."/>
            <person name="Zhang L."/>
            <person name="Thornton R."/>
            <person name="Coyle M."/>
            <person name="Francisco L."/>
            <person name="Jackson L."/>
            <person name="Javaid M."/>
            <person name="Korchina V."/>
            <person name="Kovar C."/>
            <person name="Mata R."/>
            <person name="Mathew T."/>
            <person name="Ngo R."/>
            <person name="Nguyen L."/>
            <person name="Nguyen N."/>
            <person name="Okwuonu G."/>
            <person name="Ongeri F."/>
            <person name="Pham C."/>
            <person name="Simmons D."/>
            <person name="Wilczek-Boney K."/>
            <person name="Hale W."/>
            <person name="Jakkamsetti A."/>
            <person name="Pham P."/>
            <person name="Ruth R."/>
            <person name="San Lucas F."/>
            <person name="Warren J."/>
            <person name="Zhang J."/>
            <person name="Zhao Z."/>
            <person name="Zhou C."/>
            <person name="Zhu D."/>
            <person name="Lee S."/>
            <person name="Bess C."/>
            <person name="Blankenburg K."/>
            <person name="Forbes L."/>
            <person name="Fu Q."/>
            <person name="Gubbala S."/>
            <person name="Hirani K."/>
            <person name="Jayaseelan J.C."/>
            <person name="Lara F."/>
            <person name="Munidasa M."/>
            <person name="Palculict T."/>
            <person name="Patil S."/>
            <person name="Pu L.-L."/>
            <person name="Saada N."/>
            <person name="Tang L."/>
            <person name="Weissenberger G."/>
            <person name="Zhu Y."/>
            <person name="Hemphill L."/>
            <person name="Shang Y."/>
            <person name="Youmans B."/>
            <person name="Ayvaz T."/>
            <person name="Ross M."/>
            <person name="Santibanez J."/>
            <person name="Aqrawi P."/>
            <person name="Gross S."/>
            <person name="Joshi V."/>
            <person name="Fowler G."/>
            <person name="Nazareth L."/>
            <person name="Reid J."/>
            <person name="Worley K."/>
            <person name="Petrosino J."/>
            <person name="Highlander S."/>
            <person name="Gibbs R."/>
        </authorList>
    </citation>
    <scope>NUCLEOTIDE SEQUENCE [LARGE SCALE GENOMIC DNA]</scope>
    <source>
        <strain evidence="13 14">ATCC 23263</strain>
    </source>
</reference>
<dbReference type="STRING" id="887929.HMP0721_1961"/>
<dbReference type="SUPFAM" id="SSF52172">
    <property type="entry name" value="CheY-like"/>
    <property type="match status" value="1"/>
</dbReference>
<dbReference type="eggNOG" id="COG4753">
    <property type="taxonomic scope" value="Bacteria"/>
</dbReference>
<dbReference type="PANTHER" id="PTHR42713:SF3">
    <property type="entry name" value="TRANSCRIPTIONAL REGULATORY PROTEIN HPTR"/>
    <property type="match status" value="1"/>
</dbReference>
<evidence type="ECO:0000256" key="7">
    <source>
        <dbReference type="ARBA" id="ARBA00023125"/>
    </source>
</evidence>
<name>E6MIX6_9FIRM</name>
<dbReference type="eggNOG" id="COG2207">
    <property type="taxonomic scope" value="Bacteria"/>
</dbReference>
<evidence type="ECO:0000256" key="3">
    <source>
        <dbReference type="ARBA" id="ARBA00022490"/>
    </source>
</evidence>
<evidence type="ECO:0000256" key="6">
    <source>
        <dbReference type="ARBA" id="ARBA00023015"/>
    </source>
</evidence>
<dbReference type="InterPro" id="IPR009057">
    <property type="entry name" value="Homeodomain-like_sf"/>
</dbReference>
<evidence type="ECO:0000256" key="8">
    <source>
        <dbReference type="ARBA" id="ARBA00023163"/>
    </source>
</evidence>
<dbReference type="CDD" id="cd17536">
    <property type="entry name" value="REC_YesN-like"/>
    <property type="match status" value="1"/>
</dbReference>
<dbReference type="PROSITE" id="PS01124">
    <property type="entry name" value="HTH_ARAC_FAMILY_2"/>
    <property type="match status" value="1"/>
</dbReference>
<dbReference type="Gene3D" id="3.40.50.2300">
    <property type="match status" value="1"/>
</dbReference>
<evidence type="ECO:0000256" key="4">
    <source>
        <dbReference type="ARBA" id="ARBA00022553"/>
    </source>
</evidence>
<dbReference type="SUPFAM" id="SSF46689">
    <property type="entry name" value="Homeodomain-like"/>
    <property type="match status" value="2"/>
</dbReference>
<dbReference type="InterPro" id="IPR001789">
    <property type="entry name" value="Sig_transdc_resp-reg_receiver"/>
</dbReference>
<gene>
    <name evidence="13" type="ORF">HMP0721_1961</name>
</gene>
<dbReference type="InterPro" id="IPR018060">
    <property type="entry name" value="HTH_AraC"/>
</dbReference>
<dbReference type="PROSITE" id="PS50110">
    <property type="entry name" value="RESPONSE_REGULATORY"/>
    <property type="match status" value="1"/>
</dbReference>
<dbReference type="GO" id="GO:0043565">
    <property type="term" value="F:sequence-specific DNA binding"/>
    <property type="evidence" value="ECO:0007669"/>
    <property type="project" value="InterPro"/>
</dbReference>
<feature type="modified residue" description="4-aspartylphosphate" evidence="10">
    <location>
        <position position="54"/>
    </location>
</feature>
<evidence type="ECO:0000313" key="13">
    <source>
        <dbReference type="EMBL" id="EFV01001.1"/>
    </source>
</evidence>